<name>A0AA88KY56_NAELO</name>
<keyword evidence="4" id="KW-1185">Reference proteome</keyword>
<dbReference type="AlphaFoldDB" id="A0AA88KY56"/>
<dbReference type="Proteomes" id="UP000816034">
    <property type="component" value="Unassembled WGS sequence"/>
</dbReference>
<evidence type="ECO:0000313" key="4">
    <source>
        <dbReference type="Proteomes" id="UP000816034"/>
    </source>
</evidence>
<dbReference type="GeneID" id="68099700"/>
<comment type="caution">
    <text evidence="3">The sequence shown here is derived from an EMBL/GenBank/DDBJ whole genome shotgun (WGS) entry which is preliminary data.</text>
</comment>
<reference evidence="3 4" key="1">
    <citation type="journal article" date="2018" name="BMC Genomics">
        <title>The genome of Naegleria lovaniensis, the basis for a comparative approach to unravel pathogenicity factors of the human pathogenic amoeba N. fowleri.</title>
        <authorList>
            <person name="Liechti N."/>
            <person name="Schurch N."/>
            <person name="Bruggmann R."/>
            <person name="Wittwer M."/>
        </authorList>
    </citation>
    <scope>NUCLEOTIDE SEQUENCE [LARGE SCALE GENOMIC DNA]</scope>
    <source>
        <strain evidence="3 4">ATCC 30569</strain>
    </source>
</reference>
<evidence type="ECO:0000256" key="2">
    <source>
        <dbReference type="SAM" id="Phobius"/>
    </source>
</evidence>
<feature type="region of interest" description="Disordered" evidence="1">
    <location>
        <begin position="99"/>
        <end position="189"/>
    </location>
</feature>
<organism evidence="3 4">
    <name type="scientific">Naegleria lovaniensis</name>
    <name type="common">Amoeba</name>
    <dbReference type="NCBI Taxonomy" id="51637"/>
    <lineage>
        <taxon>Eukaryota</taxon>
        <taxon>Discoba</taxon>
        <taxon>Heterolobosea</taxon>
        <taxon>Tetramitia</taxon>
        <taxon>Eutetramitia</taxon>
        <taxon>Vahlkampfiidae</taxon>
        <taxon>Naegleria</taxon>
    </lineage>
</organism>
<keyword evidence="2" id="KW-1133">Transmembrane helix</keyword>
<sequence length="331" mass="35745">MASKDLNELHNINHQHYSMNFPENFNTFKPHEPVILNPESIHVFSDGNALEEEFSLVHIPLPTTPKLNPPSSSNPLDSMEMNASSIHYSSLIIPKATTTTSCSPSTQSFRVEGSSFTPPSSRVVSTTSALNNDLPLGSSSATTTTPPKTSVSNQWQSTKEDPQRKTSKANSPKTVLPPDPNSSLPSSSASTVANVPVYSLGYEPAQSALTPIQSSPPQHETPSSKYQEKNSSLSIRQREHSSEDEAVQAKQNFLISVIGCMVLILFGLGLLCSCVAFYPLLKYKASDNPKVRKYGTLGLVCFIITFSINTTVLVGMFAAVVALVAVLVFGL</sequence>
<feature type="compositionally biased region" description="Polar residues" evidence="1">
    <location>
        <begin position="208"/>
        <end position="235"/>
    </location>
</feature>
<dbReference type="EMBL" id="PYSW02000002">
    <property type="protein sequence ID" value="KAG2393715.1"/>
    <property type="molecule type" value="Genomic_DNA"/>
</dbReference>
<feature type="compositionally biased region" description="Low complexity" evidence="1">
    <location>
        <begin position="138"/>
        <end position="152"/>
    </location>
</feature>
<dbReference type="RefSeq" id="XP_044555609.1">
    <property type="nucleotide sequence ID" value="XM_044697196.1"/>
</dbReference>
<keyword evidence="2" id="KW-0812">Transmembrane</keyword>
<feature type="transmembrane region" description="Helical" evidence="2">
    <location>
        <begin position="253"/>
        <end position="278"/>
    </location>
</feature>
<evidence type="ECO:0000313" key="3">
    <source>
        <dbReference type="EMBL" id="KAG2393715.1"/>
    </source>
</evidence>
<feature type="transmembrane region" description="Helical" evidence="2">
    <location>
        <begin position="299"/>
        <end position="329"/>
    </location>
</feature>
<protein>
    <submittedName>
        <fullName evidence="3">Uncharacterized protein</fullName>
    </submittedName>
</protein>
<accession>A0AA88KY56</accession>
<evidence type="ECO:0000256" key="1">
    <source>
        <dbReference type="SAM" id="MobiDB-lite"/>
    </source>
</evidence>
<proteinExistence type="predicted"/>
<feature type="region of interest" description="Disordered" evidence="1">
    <location>
        <begin position="208"/>
        <end position="241"/>
    </location>
</feature>
<gene>
    <name evidence="3" type="ORF">C9374_007246</name>
</gene>
<keyword evidence="2" id="KW-0472">Membrane</keyword>
<feature type="compositionally biased region" description="Low complexity" evidence="1">
    <location>
        <begin position="99"/>
        <end position="128"/>
    </location>
</feature>